<organism evidence="9 10">
    <name type="scientific">Aspergillus pseudoustus</name>
    <dbReference type="NCBI Taxonomy" id="1810923"/>
    <lineage>
        <taxon>Eukaryota</taxon>
        <taxon>Fungi</taxon>
        <taxon>Dikarya</taxon>
        <taxon>Ascomycota</taxon>
        <taxon>Pezizomycotina</taxon>
        <taxon>Eurotiomycetes</taxon>
        <taxon>Eurotiomycetidae</taxon>
        <taxon>Eurotiales</taxon>
        <taxon>Aspergillaceae</taxon>
        <taxon>Aspergillus</taxon>
        <taxon>Aspergillus subgen. Nidulantes</taxon>
    </lineage>
</organism>
<evidence type="ECO:0000256" key="4">
    <source>
        <dbReference type="ARBA" id="ARBA00023125"/>
    </source>
</evidence>
<dbReference type="SUPFAM" id="SSF57701">
    <property type="entry name" value="Zn2/Cys6 DNA-binding domain"/>
    <property type="match status" value="1"/>
</dbReference>
<dbReference type="Pfam" id="PF00172">
    <property type="entry name" value="Zn_clus"/>
    <property type="match status" value="1"/>
</dbReference>
<evidence type="ECO:0000256" key="1">
    <source>
        <dbReference type="ARBA" id="ARBA00022723"/>
    </source>
</evidence>
<keyword evidence="3" id="KW-0805">Transcription regulation</keyword>
<dbReference type="PANTHER" id="PTHR31944:SF131">
    <property type="entry name" value="HEME-RESPONSIVE ZINC FINGER TRANSCRIPTION FACTOR HAP1"/>
    <property type="match status" value="1"/>
</dbReference>
<keyword evidence="2" id="KW-0862">Zinc</keyword>
<dbReference type="CDD" id="cd12148">
    <property type="entry name" value="fungal_TF_MHR"/>
    <property type="match status" value="1"/>
</dbReference>
<protein>
    <recommendedName>
        <fullName evidence="8">Zn(2)-C6 fungal-type domain-containing protein</fullName>
    </recommendedName>
</protein>
<dbReference type="InterPro" id="IPR001138">
    <property type="entry name" value="Zn2Cys6_DnaBD"/>
</dbReference>
<keyword evidence="4" id="KW-0238">DNA-binding</keyword>
<dbReference type="Gene3D" id="4.10.240.10">
    <property type="entry name" value="Zn(2)-C6 fungal-type DNA-binding domain"/>
    <property type="match status" value="1"/>
</dbReference>
<feature type="domain" description="Zn(2)-C6 fungal-type" evidence="8">
    <location>
        <begin position="18"/>
        <end position="49"/>
    </location>
</feature>
<feature type="compositionally biased region" description="Basic and acidic residues" evidence="7">
    <location>
        <begin position="56"/>
        <end position="72"/>
    </location>
</feature>
<dbReference type="SMART" id="SM00906">
    <property type="entry name" value="Fungal_trans"/>
    <property type="match status" value="1"/>
</dbReference>
<accession>A0ABR4ITA5</accession>
<dbReference type="PROSITE" id="PS50048">
    <property type="entry name" value="ZN2_CY6_FUNGAL_2"/>
    <property type="match status" value="1"/>
</dbReference>
<dbReference type="Pfam" id="PF04082">
    <property type="entry name" value="Fungal_trans"/>
    <property type="match status" value="1"/>
</dbReference>
<keyword evidence="1" id="KW-0479">Metal-binding</keyword>
<evidence type="ECO:0000313" key="10">
    <source>
        <dbReference type="Proteomes" id="UP001610446"/>
    </source>
</evidence>
<evidence type="ECO:0000313" key="9">
    <source>
        <dbReference type="EMBL" id="KAL2830974.1"/>
    </source>
</evidence>
<reference evidence="9 10" key="1">
    <citation type="submission" date="2024-07" db="EMBL/GenBank/DDBJ databases">
        <title>Section-level genome sequencing and comparative genomics of Aspergillus sections Usti and Cavernicolus.</title>
        <authorList>
            <consortium name="Lawrence Berkeley National Laboratory"/>
            <person name="Nybo J.L."/>
            <person name="Vesth T.C."/>
            <person name="Theobald S."/>
            <person name="Frisvad J.C."/>
            <person name="Larsen T.O."/>
            <person name="Kjaerboelling I."/>
            <person name="Rothschild-Mancinelli K."/>
            <person name="Lyhne E.K."/>
            <person name="Kogle M.E."/>
            <person name="Barry K."/>
            <person name="Clum A."/>
            <person name="Na H."/>
            <person name="Ledsgaard L."/>
            <person name="Lin J."/>
            <person name="Lipzen A."/>
            <person name="Kuo A."/>
            <person name="Riley R."/>
            <person name="Mondo S."/>
            <person name="Labutti K."/>
            <person name="Haridas S."/>
            <person name="Pangalinan J."/>
            <person name="Salamov A.A."/>
            <person name="Simmons B.A."/>
            <person name="Magnuson J.K."/>
            <person name="Chen J."/>
            <person name="Drula E."/>
            <person name="Henrissat B."/>
            <person name="Wiebenga A."/>
            <person name="Lubbers R.J."/>
            <person name="Gomes A.C."/>
            <person name="Makela M.R."/>
            <person name="Stajich J."/>
            <person name="Grigoriev I.V."/>
            <person name="Mortensen U.H."/>
            <person name="De Vries R.P."/>
            <person name="Baker S.E."/>
            <person name="Andersen M.R."/>
        </authorList>
    </citation>
    <scope>NUCLEOTIDE SEQUENCE [LARGE SCALE GENOMIC DNA]</scope>
    <source>
        <strain evidence="9 10">CBS 123904</strain>
    </source>
</reference>
<feature type="region of interest" description="Disordered" evidence="7">
    <location>
        <begin position="50"/>
        <end position="72"/>
    </location>
</feature>
<dbReference type="InterPro" id="IPR051430">
    <property type="entry name" value="Fungal_TF_Env_Response"/>
</dbReference>
<evidence type="ECO:0000256" key="7">
    <source>
        <dbReference type="SAM" id="MobiDB-lite"/>
    </source>
</evidence>
<evidence type="ECO:0000256" key="2">
    <source>
        <dbReference type="ARBA" id="ARBA00022833"/>
    </source>
</evidence>
<keyword evidence="10" id="KW-1185">Reference proteome</keyword>
<dbReference type="PROSITE" id="PS00463">
    <property type="entry name" value="ZN2_CY6_FUNGAL_1"/>
    <property type="match status" value="1"/>
</dbReference>
<comment type="caution">
    <text evidence="9">The sequence shown here is derived from an EMBL/GenBank/DDBJ whole genome shotgun (WGS) entry which is preliminary data.</text>
</comment>
<dbReference type="Proteomes" id="UP001610446">
    <property type="component" value="Unassembled WGS sequence"/>
</dbReference>
<evidence type="ECO:0000256" key="6">
    <source>
        <dbReference type="ARBA" id="ARBA00023242"/>
    </source>
</evidence>
<sequence>MPPDGEGQPQKRPRPIISCLRCRGKKLKCDRVAPCENCKKAGCPSDCAFQHAPEGATKRPRTDDASDQRLASEDGRVGIIEGLQNRLKRLEDILAMGPQPHLPQIPQSTSPAAPYPGVLVVKGARTLYHGQTNRVSLLHQYTDAKTFINHECNMSSPIFRLAKEIQFLQSKSKTPKSPESIIDSRSPELQQLRDRLPPFDVCDPLVSLYTTNFEKTFRILHLATFEREFARFKQGEMQGDASAGFLARLTATLVVSMSLVDEQFRLDYPTVHGYLQNDALDLVRSWLRKLGRKQRTEISTLQTEALVILARQLRRDSPGDLWQATGELVRSAMVIGLHLDVKTHKEISAFQKEMRRRVWTTIAEMDLQTSIASGMPVTMPDMEFGPLTPANLDDADFDESMNYIPPSRPTSEYTDTLAQALLAGSLRTRIKAMLVVQSGSCNLPQAVELARELDHHLHRLGVYDPPTRPGKGTALVFSSVLVDLYIRRPLICLHSHISNCHPQHSLRNGTLDLCLVILSHQDHFDPTVTTLDVPSFWETFQIFCKNDILRAALHVCEHINHPETSPPTHHTKASLVRAVDNALQGLIRSFGQPGSSFKDVLLLSVELHLVRADGIEGEKKESVHRGVLEALTSCRQRLISSSAEQQGSLAQILQTPQPFNTNQADTPVSLSHFPDLGDPTLFGAEFDDFMPFDDDAIGAFFADF</sequence>
<dbReference type="InterPro" id="IPR036864">
    <property type="entry name" value="Zn2-C6_fun-type_DNA-bd_sf"/>
</dbReference>
<keyword evidence="5" id="KW-0804">Transcription</keyword>
<evidence type="ECO:0000259" key="8">
    <source>
        <dbReference type="PROSITE" id="PS50048"/>
    </source>
</evidence>
<gene>
    <name evidence="9" type="ORF">BJY01DRAFT_260708</name>
</gene>
<evidence type="ECO:0000256" key="5">
    <source>
        <dbReference type="ARBA" id="ARBA00023163"/>
    </source>
</evidence>
<name>A0ABR4ITA5_9EURO</name>
<proteinExistence type="predicted"/>
<dbReference type="EMBL" id="JBFXLU010000294">
    <property type="protein sequence ID" value="KAL2830974.1"/>
    <property type="molecule type" value="Genomic_DNA"/>
</dbReference>
<keyword evidence="6" id="KW-0539">Nucleus</keyword>
<dbReference type="PANTHER" id="PTHR31944">
    <property type="entry name" value="HEME-RESPONSIVE ZINC FINGER TRANSCRIPTION FACTOR HAP1"/>
    <property type="match status" value="1"/>
</dbReference>
<dbReference type="CDD" id="cd00067">
    <property type="entry name" value="GAL4"/>
    <property type="match status" value="1"/>
</dbReference>
<evidence type="ECO:0000256" key="3">
    <source>
        <dbReference type="ARBA" id="ARBA00023015"/>
    </source>
</evidence>
<dbReference type="SMART" id="SM00066">
    <property type="entry name" value="GAL4"/>
    <property type="match status" value="1"/>
</dbReference>
<dbReference type="InterPro" id="IPR007219">
    <property type="entry name" value="XnlR_reg_dom"/>
</dbReference>